<keyword evidence="1" id="KW-1133">Transmembrane helix</keyword>
<feature type="transmembrane region" description="Helical" evidence="1">
    <location>
        <begin position="145"/>
        <end position="169"/>
    </location>
</feature>
<dbReference type="RefSeq" id="WP_058232818.1">
    <property type="nucleotide sequence ID" value="NZ_FMYG01000006.1"/>
</dbReference>
<protein>
    <submittedName>
        <fullName evidence="2">Uncharacterized protein</fullName>
    </submittedName>
</protein>
<dbReference type="EMBL" id="FMYG01000006">
    <property type="protein sequence ID" value="SDC64036.1"/>
    <property type="molecule type" value="Genomic_DNA"/>
</dbReference>
<gene>
    <name evidence="2" type="ORF">SAMN05216418_2648</name>
</gene>
<keyword evidence="1" id="KW-0472">Membrane</keyword>
<feature type="transmembrane region" description="Helical" evidence="1">
    <location>
        <begin position="93"/>
        <end position="115"/>
    </location>
</feature>
<sequence length="170" mass="18322">MSAPVASPSRWRGVRAWFDVRFRSPAAIYGLIVFAAFVTIADDHAETVGEVLLSASSSLVVFFIAHVFAHTLTQHAEHGLWHATLDGVRHGAGMLYASVPSVLALVFADAAGMSVDDASELCGWSTFVVLGILGYFAYARRRAHLVMRLLGAFATACLGLFIVVLEYAVH</sequence>
<dbReference type="STRING" id="993073.AS029_11860"/>
<reference evidence="2 3" key="1">
    <citation type="submission" date="2016-09" db="EMBL/GenBank/DDBJ databases">
        <authorList>
            <person name="Capua I."/>
            <person name="De Benedictis P."/>
            <person name="Joannis T."/>
            <person name="Lombin L.H."/>
            <person name="Cattoli G."/>
        </authorList>
    </citation>
    <scope>NUCLEOTIDE SEQUENCE [LARGE SCALE GENOMIC DNA]</scope>
    <source>
        <strain evidence="2 3">NIO-1002</strain>
    </source>
</reference>
<proteinExistence type="predicted"/>
<evidence type="ECO:0000313" key="2">
    <source>
        <dbReference type="EMBL" id="SDC64036.1"/>
    </source>
</evidence>
<feature type="transmembrane region" description="Helical" evidence="1">
    <location>
        <begin position="121"/>
        <end position="138"/>
    </location>
</feature>
<dbReference type="AlphaFoldDB" id="A0A1G6N9X7"/>
<feature type="transmembrane region" description="Helical" evidence="1">
    <location>
        <begin position="52"/>
        <end position="72"/>
    </location>
</feature>
<organism evidence="2 3">
    <name type="scientific">Microbacterium enclense</name>
    <dbReference type="NCBI Taxonomy" id="993073"/>
    <lineage>
        <taxon>Bacteria</taxon>
        <taxon>Bacillati</taxon>
        <taxon>Actinomycetota</taxon>
        <taxon>Actinomycetes</taxon>
        <taxon>Micrococcales</taxon>
        <taxon>Microbacteriaceae</taxon>
        <taxon>Microbacterium</taxon>
    </lineage>
</organism>
<name>A0A1G6N9X7_9MICO</name>
<dbReference type="OrthoDB" id="4978814at2"/>
<evidence type="ECO:0000256" key="1">
    <source>
        <dbReference type="SAM" id="Phobius"/>
    </source>
</evidence>
<evidence type="ECO:0000313" key="3">
    <source>
        <dbReference type="Proteomes" id="UP000183203"/>
    </source>
</evidence>
<dbReference type="Proteomes" id="UP000183203">
    <property type="component" value="Unassembled WGS sequence"/>
</dbReference>
<accession>A0A1G6N9X7</accession>
<feature type="transmembrane region" description="Helical" evidence="1">
    <location>
        <begin position="20"/>
        <end position="40"/>
    </location>
</feature>
<keyword evidence="1" id="KW-0812">Transmembrane</keyword>